<evidence type="ECO:0000256" key="5">
    <source>
        <dbReference type="ARBA" id="ARBA00020267"/>
    </source>
</evidence>
<evidence type="ECO:0000256" key="3">
    <source>
        <dbReference type="ARBA" id="ARBA00005043"/>
    </source>
</evidence>
<organism evidence="12 13">
    <name type="scientific">Anaeramoeba ignava</name>
    <name type="common">Anaerobic marine amoeba</name>
    <dbReference type="NCBI Taxonomy" id="1746090"/>
    <lineage>
        <taxon>Eukaryota</taxon>
        <taxon>Metamonada</taxon>
        <taxon>Anaeramoebidae</taxon>
        <taxon>Anaeramoeba</taxon>
    </lineage>
</organism>
<dbReference type="GO" id="GO:0002098">
    <property type="term" value="P:tRNA wobble uridine modification"/>
    <property type="evidence" value="ECO:0007669"/>
    <property type="project" value="InterPro"/>
</dbReference>
<dbReference type="EMBL" id="JAPDFW010000022">
    <property type="protein sequence ID" value="KAJ5079771.1"/>
    <property type="molecule type" value="Genomic_DNA"/>
</dbReference>
<dbReference type="InterPro" id="IPR036322">
    <property type="entry name" value="WD40_repeat_dom_sf"/>
</dbReference>
<evidence type="ECO:0000256" key="11">
    <source>
        <dbReference type="PROSITE-ProRule" id="PRU00221"/>
    </source>
</evidence>
<dbReference type="InterPro" id="IPR015943">
    <property type="entry name" value="WD40/YVTN_repeat-like_dom_sf"/>
</dbReference>
<dbReference type="InterPro" id="IPR011047">
    <property type="entry name" value="Quinoprotein_ADH-like_sf"/>
</dbReference>
<name>A0A9Q0LW65_ANAIG</name>
<dbReference type="PROSITE" id="PS50082">
    <property type="entry name" value="WD_REPEATS_2"/>
    <property type="match status" value="4"/>
</dbReference>
<dbReference type="GO" id="GO:0033588">
    <property type="term" value="C:elongator holoenzyme complex"/>
    <property type="evidence" value="ECO:0007669"/>
    <property type="project" value="InterPro"/>
</dbReference>
<dbReference type="InterPro" id="IPR020472">
    <property type="entry name" value="WD40_PAC1"/>
</dbReference>
<feature type="repeat" description="WD" evidence="11">
    <location>
        <begin position="219"/>
        <end position="257"/>
    </location>
</feature>
<evidence type="ECO:0000256" key="2">
    <source>
        <dbReference type="ARBA" id="ARBA00004496"/>
    </source>
</evidence>
<dbReference type="AlphaFoldDB" id="A0A9Q0LW65"/>
<feature type="repeat" description="WD" evidence="11">
    <location>
        <begin position="702"/>
        <end position="743"/>
    </location>
</feature>
<sequence>MISKLKFISAGINKTSQCLDIGNNNLICFGANNLIIITDLKTKKNITVLKGHSGKINCIKWINEFIISADSDGVIKLWEFSESKNYDLNNPCKCLYTFSSKIGSITLLDALVINEKLNQEKSVNQNLYIFCFSWKGNLQIWKTKYENEKIDEWNLFQELLFKPKFLIESLSTSVMNFPKKENSNGSIILATGDVTGTITLYISRLFENEREQFKKEKILDGHTDWIKALSFIPIPNENGFYLASGSQDNTIRIYKLSFYASGDTIEKGFYFEKKEGLYNKQQVIQMGDYYVLVDLETVLRGHDDWIQSLHWKVKEKQENKKELNLLSSGTDRKLVLWKQDIETSVWHGYAYLGEKSRSLGYLSGHISSDGMSIISHGFNSELHLWEFNNDSWDLSYLTTGHFNEINDLVWNQDLNYFITVSEDRTARIFAPWMKEKEMEKEKSPKNIIKVSDLNWYEIARPQIHGYSILSVSTFTNDPFTYISGSDERSLRVFQATETFITTFSNITNFSSENQNQTQNQTQNQIQNQKRPIGSLVPPLGLSNKALYVEDFQAYKENKNEEQNPNKKKNIDQEFAENITLKIEDFVPHSKPLSEANLQQNSLWPEAQKLIGHHNPLTNICVSKDGNLIFSACQIEKDNDQSLFLWNKKDWKLKQKISNPHSMDVLDSEFSFDNNNLLTVSRDRSFCVFRKTNGDDFEEFFKAKPHSNRIKSCSWFVNNQIFATGSLDKSVKLWKINNKSNQDDKKSEENIVEIDAKLEFDSEVTSIAFCPFEFLKTESKMEFALFAIGFKTGKVEIWKLLNYNQDQISVEKFISFPDSISFSDSVNRLSWKINDFEGNALKKEFIIAGCSNDYSVRLYEIILDDLLN</sequence>
<evidence type="ECO:0000313" key="13">
    <source>
        <dbReference type="Proteomes" id="UP001149090"/>
    </source>
</evidence>
<keyword evidence="9" id="KW-0677">Repeat</keyword>
<keyword evidence="10" id="KW-0539">Nucleus</keyword>
<feature type="repeat" description="WD" evidence="11">
    <location>
        <begin position="49"/>
        <end position="88"/>
    </location>
</feature>
<feature type="repeat" description="WD" evidence="11">
    <location>
        <begin position="398"/>
        <end position="429"/>
    </location>
</feature>
<dbReference type="Gene3D" id="2.130.10.10">
    <property type="entry name" value="YVTN repeat-like/Quinoprotein amine dehydrogenase"/>
    <property type="match status" value="3"/>
</dbReference>
<comment type="subcellular location">
    <subcellularLocation>
        <location evidence="2">Cytoplasm</location>
    </subcellularLocation>
    <subcellularLocation>
        <location evidence="1">Nucleus</location>
    </subcellularLocation>
</comment>
<keyword evidence="13" id="KW-1185">Reference proteome</keyword>
<evidence type="ECO:0000256" key="4">
    <source>
        <dbReference type="ARBA" id="ARBA00005881"/>
    </source>
</evidence>
<dbReference type="PROSITE" id="PS00678">
    <property type="entry name" value="WD_REPEATS_1"/>
    <property type="match status" value="1"/>
</dbReference>
<dbReference type="PROSITE" id="PS50294">
    <property type="entry name" value="WD_REPEATS_REGION"/>
    <property type="match status" value="2"/>
</dbReference>
<dbReference type="OrthoDB" id="27911at2759"/>
<gene>
    <name evidence="12" type="ORF">M0811_04084</name>
</gene>
<comment type="caution">
    <text evidence="12">The sequence shown here is derived from an EMBL/GenBank/DDBJ whole genome shotgun (WGS) entry which is preliminary data.</text>
</comment>
<keyword evidence="6" id="KW-0963">Cytoplasm</keyword>
<dbReference type="GO" id="GO:0005737">
    <property type="term" value="C:cytoplasm"/>
    <property type="evidence" value="ECO:0007669"/>
    <property type="project" value="UniProtKB-SubCell"/>
</dbReference>
<evidence type="ECO:0000256" key="6">
    <source>
        <dbReference type="ARBA" id="ARBA00022490"/>
    </source>
</evidence>
<evidence type="ECO:0000256" key="7">
    <source>
        <dbReference type="ARBA" id="ARBA00022574"/>
    </source>
</evidence>
<dbReference type="SMART" id="SM00320">
    <property type="entry name" value="WD40"/>
    <property type="match status" value="9"/>
</dbReference>
<dbReference type="PANTHER" id="PTHR44111">
    <property type="entry name" value="ELONGATOR COMPLEX PROTEIN 2"/>
    <property type="match status" value="1"/>
</dbReference>
<dbReference type="InterPro" id="IPR037289">
    <property type="entry name" value="Elp2"/>
</dbReference>
<dbReference type="PANTHER" id="PTHR44111:SF1">
    <property type="entry name" value="ELONGATOR COMPLEX PROTEIN 2"/>
    <property type="match status" value="1"/>
</dbReference>
<dbReference type="SUPFAM" id="SSF50978">
    <property type="entry name" value="WD40 repeat-like"/>
    <property type="match status" value="1"/>
</dbReference>
<dbReference type="Pfam" id="PF00400">
    <property type="entry name" value="WD40"/>
    <property type="match status" value="5"/>
</dbReference>
<evidence type="ECO:0000313" key="12">
    <source>
        <dbReference type="EMBL" id="KAJ5079771.1"/>
    </source>
</evidence>
<keyword evidence="7 11" id="KW-0853">WD repeat</keyword>
<evidence type="ECO:0000256" key="10">
    <source>
        <dbReference type="ARBA" id="ARBA00023242"/>
    </source>
</evidence>
<comment type="pathway">
    <text evidence="3">tRNA modification; 5-methoxycarbonylmethyl-2-thiouridine-tRNA biosynthesis.</text>
</comment>
<evidence type="ECO:0000256" key="9">
    <source>
        <dbReference type="ARBA" id="ARBA00022737"/>
    </source>
</evidence>
<evidence type="ECO:0000256" key="8">
    <source>
        <dbReference type="ARBA" id="ARBA00022694"/>
    </source>
</evidence>
<dbReference type="InterPro" id="IPR001680">
    <property type="entry name" value="WD40_rpt"/>
</dbReference>
<dbReference type="GO" id="GO:0005634">
    <property type="term" value="C:nucleus"/>
    <property type="evidence" value="ECO:0007669"/>
    <property type="project" value="UniProtKB-SubCell"/>
</dbReference>
<dbReference type="Proteomes" id="UP001149090">
    <property type="component" value="Unassembled WGS sequence"/>
</dbReference>
<dbReference type="InterPro" id="IPR019775">
    <property type="entry name" value="WD40_repeat_CS"/>
</dbReference>
<protein>
    <recommendedName>
        <fullName evidence="5">Elongator complex protein 2</fullName>
    </recommendedName>
</protein>
<accession>A0A9Q0LW65</accession>
<dbReference type="SUPFAM" id="SSF50998">
    <property type="entry name" value="Quinoprotein alcohol dehydrogenase-like"/>
    <property type="match status" value="1"/>
</dbReference>
<dbReference type="OMA" id="ENFRHIS"/>
<dbReference type="PRINTS" id="PR00320">
    <property type="entry name" value="GPROTEINBRPT"/>
</dbReference>
<reference evidence="12" key="1">
    <citation type="submission" date="2022-10" db="EMBL/GenBank/DDBJ databases">
        <title>Novel sulphate-reducing endosymbionts in the free-living metamonad Anaeramoeba.</title>
        <authorList>
            <person name="Jerlstrom-Hultqvist J."/>
            <person name="Cepicka I."/>
            <person name="Gallot-Lavallee L."/>
            <person name="Salas-Leiva D."/>
            <person name="Curtis B.A."/>
            <person name="Zahonova K."/>
            <person name="Pipaliya S."/>
            <person name="Dacks J."/>
            <person name="Roger A.J."/>
        </authorList>
    </citation>
    <scope>NUCLEOTIDE SEQUENCE</scope>
    <source>
        <strain evidence="12">BMAN</strain>
    </source>
</reference>
<evidence type="ECO:0000256" key="1">
    <source>
        <dbReference type="ARBA" id="ARBA00004123"/>
    </source>
</evidence>
<comment type="similarity">
    <text evidence="4">Belongs to the WD repeat ELP2 family.</text>
</comment>
<proteinExistence type="inferred from homology"/>
<keyword evidence="8" id="KW-0819">tRNA processing</keyword>